<gene>
    <name evidence="2" type="ORF">GNLVRS02_ARAD1B01232g</name>
</gene>
<dbReference type="AlphaFoldDB" id="A0A060T4P7"/>
<reference evidence="2" key="1">
    <citation type="submission" date="2014-02" db="EMBL/GenBank/DDBJ databases">
        <authorList>
            <person name="Genoscope - CEA"/>
        </authorList>
    </citation>
    <scope>NUCLEOTIDE SEQUENCE</scope>
    <source>
        <strain evidence="2">LS3</strain>
    </source>
</reference>
<evidence type="ECO:0000313" key="2">
    <source>
        <dbReference type="EMBL" id="CDP35938.1"/>
    </source>
</evidence>
<dbReference type="EMBL" id="HG937692">
    <property type="protein sequence ID" value="CDP35938.1"/>
    <property type="molecule type" value="Genomic_DNA"/>
</dbReference>
<evidence type="ECO:0000259" key="1">
    <source>
        <dbReference type="Pfam" id="PF03358"/>
    </source>
</evidence>
<protein>
    <submittedName>
        <fullName evidence="2">ARAD1B01232p</fullName>
    </submittedName>
</protein>
<organism evidence="2">
    <name type="scientific">Blastobotrys adeninivorans</name>
    <name type="common">Yeast</name>
    <name type="synonym">Arxula adeninivorans</name>
    <dbReference type="NCBI Taxonomy" id="409370"/>
    <lineage>
        <taxon>Eukaryota</taxon>
        <taxon>Fungi</taxon>
        <taxon>Dikarya</taxon>
        <taxon>Ascomycota</taxon>
        <taxon>Saccharomycotina</taxon>
        <taxon>Dipodascomycetes</taxon>
        <taxon>Dipodascales</taxon>
        <taxon>Trichomonascaceae</taxon>
        <taxon>Blastobotrys</taxon>
    </lineage>
</organism>
<dbReference type="Gene3D" id="3.40.50.360">
    <property type="match status" value="1"/>
</dbReference>
<feature type="domain" description="NADPH-dependent FMN reductase-like" evidence="1">
    <location>
        <begin position="3"/>
        <end position="144"/>
    </location>
</feature>
<sequence>MVNVGVIVASQRTPRAGESVAKFVLQAIKKSKASATEKRIDLAEWNIPIMSEPVVPKRITSTEGYSNELTRKWSREILSHDAFVMVVPEYNGGYPASIKNAIDHLYNEWTNKPIMLVTYGGGGGHSVAQQLTTVLAHMKMRPLGYVRLGLPRESILDPGATVDSTTWAAQESSIVDLYSQLVAAAS</sequence>
<accession>A0A060T4P7</accession>
<dbReference type="Pfam" id="PF03358">
    <property type="entry name" value="FMN_red"/>
    <property type="match status" value="1"/>
</dbReference>
<dbReference type="PANTHER" id="PTHR30543:SF21">
    <property type="entry name" value="NAD(P)H-DEPENDENT FMN REDUCTASE LOT6"/>
    <property type="match status" value="1"/>
</dbReference>
<dbReference type="SUPFAM" id="SSF52218">
    <property type="entry name" value="Flavoproteins"/>
    <property type="match status" value="1"/>
</dbReference>
<dbReference type="GO" id="GO:0005829">
    <property type="term" value="C:cytosol"/>
    <property type="evidence" value="ECO:0007669"/>
    <property type="project" value="TreeGrafter"/>
</dbReference>
<dbReference type="PANTHER" id="PTHR30543">
    <property type="entry name" value="CHROMATE REDUCTASE"/>
    <property type="match status" value="1"/>
</dbReference>
<dbReference type="InterPro" id="IPR029039">
    <property type="entry name" value="Flavoprotein-like_sf"/>
</dbReference>
<proteinExistence type="predicted"/>
<dbReference type="PhylomeDB" id="A0A060T4P7"/>
<reference evidence="2" key="2">
    <citation type="submission" date="2014-06" db="EMBL/GenBank/DDBJ databases">
        <title>The complete genome of Blastobotrys (Arxula) adeninivorans LS3 - a yeast of biotechnological interest.</title>
        <authorList>
            <person name="Kunze G."/>
            <person name="Gaillardin C."/>
            <person name="Czernicka M."/>
            <person name="Durrens P."/>
            <person name="Martin T."/>
            <person name="Boer E."/>
            <person name="Gabaldon T."/>
            <person name="Cruz J."/>
            <person name="Talla E."/>
            <person name="Marck C."/>
            <person name="Goffeau A."/>
            <person name="Barbe V."/>
            <person name="Baret P."/>
            <person name="Baronian K."/>
            <person name="Beier S."/>
            <person name="Bleykasten C."/>
            <person name="Bode R."/>
            <person name="Casaregola S."/>
            <person name="Despons L."/>
            <person name="Fairhead C."/>
            <person name="Giersberg M."/>
            <person name="Gierski P."/>
            <person name="Hahnel U."/>
            <person name="Hartmann A."/>
            <person name="Jankowska D."/>
            <person name="Jubin C."/>
            <person name="Jung P."/>
            <person name="Lafontaine I."/>
            <person name="Leh-Louis V."/>
            <person name="Lemaire M."/>
            <person name="Marcet-Houben M."/>
            <person name="Mascher M."/>
            <person name="Morel G."/>
            <person name="Richard G.-F."/>
            <person name="Riechen J."/>
            <person name="Sacerdot C."/>
            <person name="Sarkar A."/>
            <person name="Savel G."/>
            <person name="Schacherer J."/>
            <person name="Sherman D."/>
            <person name="Straub M.-L."/>
            <person name="Stein N."/>
            <person name="Thierry A."/>
            <person name="Trautwein-Schult A."/>
            <person name="Westhof E."/>
            <person name="Worch S."/>
            <person name="Dujon B."/>
            <person name="Souciet J.-L."/>
            <person name="Wincker P."/>
            <person name="Scholz U."/>
            <person name="Neuveglise N."/>
        </authorList>
    </citation>
    <scope>NUCLEOTIDE SEQUENCE</scope>
    <source>
        <strain evidence="2">LS3</strain>
    </source>
</reference>
<dbReference type="InterPro" id="IPR005025">
    <property type="entry name" value="FMN_Rdtase-like_dom"/>
</dbReference>
<name>A0A060T4P7_BLAAD</name>
<dbReference type="InterPro" id="IPR050712">
    <property type="entry name" value="NAD(P)H-dep_reductase"/>
</dbReference>
<dbReference type="GO" id="GO:0010181">
    <property type="term" value="F:FMN binding"/>
    <property type="evidence" value="ECO:0007669"/>
    <property type="project" value="TreeGrafter"/>
</dbReference>
<dbReference type="GO" id="GO:0016491">
    <property type="term" value="F:oxidoreductase activity"/>
    <property type="evidence" value="ECO:0007669"/>
    <property type="project" value="InterPro"/>
</dbReference>